<feature type="transmembrane region" description="Helical" evidence="1">
    <location>
        <begin position="16"/>
        <end position="35"/>
    </location>
</feature>
<feature type="domain" description="DUF1648" evidence="2">
    <location>
        <begin position="24"/>
        <end position="71"/>
    </location>
</feature>
<name>A0ABW6T443_9ACTN</name>
<keyword evidence="1" id="KW-0812">Transmembrane</keyword>
<dbReference type="Pfam" id="PF13630">
    <property type="entry name" value="SdpI"/>
    <property type="match status" value="1"/>
</dbReference>
<evidence type="ECO:0000313" key="3">
    <source>
        <dbReference type="EMBL" id="MFF3670620.1"/>
    </source>
</evidence>
<dbReference type="EMBL" id="JBIASD010000033">
    <property type="protein sequence ID" value="MFF3670620.1"/>
    <property type="molecule type" value="Genomic_DNA"/>
</dbReference>
<comment type="caution">
    <text evidence="3">The sequence shown here is derived from an EMBL/GenBank/DDBJ whole genome shotgun (WGS) entry which is preliminary data.</text>
</comment>
<dbReference type="InterPro" id="IPR026272">
    <property type="entry name" value="SdpI"/>
</dbReference>
<feature type="transmembrane region" description="Helical" evidence="1">
    <location>
        <begin position="127"/>
        <end position="146"/>
    </location>
</feature>
<dbReference type="PANTHER" id="PTHR37810:SF5">
    <property type="entry name" value="IMMUNITY PROTEIN SDPI"/>
    <property type="match status" value="1"/>
</dbReference>
<accession>A0ABW6T443</accession>
<evidence type="ECO:0000256" key="1">
    <source>
        <dbReference type="SAM" id="Phobius"/>
    </source>
</evidence>
<dbReference type="Pfam" id="PF07853">
    <property type="entry name" value="DUF1648"/>
    <property type="match status" value="1"/>
</dbReference>
<dbReference type="PIRSF" id="PIRSF038959">
    <property type="entry name" value="SdpI"/>
    <property type="match status" value="1"/>
</dbReference>
<feature type="transmembrane region" description="Helical" evidence="1">
    <location>
        <begin position="65"/>
        <end position="85"/>
    </location>
</feature>
<dbReference type="Proteomes" id="UP001602013">
    <property type="component" value="Unassembled WGS sequence"/>
</dbReference>
<feature type="transmembrane region" description="Helical" evidence="1">
    <location>
        <begin position="200"/>
        <end position="222"/>
    </location>
</feature>
<sequence length="228" mass="24525">MSKNAVTEDRIDPRPGLIATAATLLLTGGISLWGWQNLPDDVRVPMHWGASGEVDRFAGKTEGLITLPLIVLGLGLFLAIVPRLVPRRQNAARSRHVYLAAWVGVLVVMTVAHAATIINAAGGNLPVVRIIMALLGALFLVLGNYLPKSRSNWIAGVRTPWTLDSDLAWRRANRLGGILFAVLGLVLLLAAFVLPVPALAVIVLAGTAISAIVPVVYSWWVWRSDPSR</sequence>
<dbReference type="InterPro" id="IPR012867">
    <property type="entry name" value="DUF1648"/>
</dbReference>
<gene>
    <name evidence="3" type="ORF">ACFYXI_34035</name>
</gene>
<keyword evidence="4" id="KW-1185">Reference proteome</keyword>
<dbReference type="RefSeq" id="WP_387416839.1">
    <property type="nucleotide sequence ID" value="NZ_JBIASD010000033.1"/>
</dbReference>
<proteinExistence type="predicted"/>
<protein>
    <submittedName>
        <fullName evidence="3">SdpI family protein</fullName>
    </submittedName>
</protein>
<reference evidence="3 4" key="1">
    <citation type="submission" date="2024-10" db="EMBL/GenBank/DDBJ databases">
        <title>The Natural Products Discovery Center: Release of the First 8490 Sequenced Strains for Exploring Actinobacteria Biosynthetic Diversity.</title>
        <authorList>
            <person name="Kalkreuter E."/>
            <person name="Kautsar S.A."/>
            <person name="Yang D."/>
            <person name="Bader C.D."/>
            <person name="Teijaro C.N."/>
            <person name="Fluegel L."/>
            <person name="Davis C.M."/>
            <person name="Simpson J.R."/>
            <person name="Lauterbach L."/>
            <person name="Steele A.D."/>
            <person name="Gui C."/>
            <person name="Meng S."/>
            <person name="Li G."/>
            <person name="Viehrig K."/>
            <person name="Ye F."/>
            <person name="Su P."/>
            <person name="Kiefer A.F."/>
            <person name="Nichols A."/>
            <person name="Cepeda A.J."/>
            <person name="Yan W."/>
            <person name="Fan B."/>
            <person name="Jiang Y."/>
            <person name="Adhikari A."/>
            <person name="Zheng C.-J."/>
            <person name="Schuster L."/>
            <person name="Cowan T.M."/>
            <person name="Smanski M.J."/>
            <person name="Chevrette M.G."/>
            <person name="De Carvalho L.P.S."/>
            <person name="Shen B."/>
        </authorList>
    </citation>
    <scope>NUCLEOTIDE SEQUENCE [LARGE SCALE GENOMIC DNA]</scope>
    <source>
        <strain evidence="3 4">NPDC002173</strain>
    </source>
</reference>
<feature type="transmembrane region" description="Helical" evidence="1">
    <location>
        <begin position="175"/>
        <end position="194"/>
    </location>
</feature>
<evidence type="ECO:0000313" key="4">
    <source>
        <dbReference type="Proteomes" id="UP001602013"/>
    </source>
</evidence>
<dbReference type="InterPro" id="IPR025962">
    <property type="entry name" value="SdpI/YhfL"/>
</dbReference>
<feature type="transmembrane region" description="Helical" evidence="1">
    <location>
        <begin position="97"/>
        <end position="121"/>
    </location>
</feature>
<keyword evidence="1" id="KW-0472">Membrane</keyword>
<organism evidence="3 4">
    <name type="scientific">Microtetraspora malaysiensis</name>
    <dbReference type="NCBI Taxonomy" id="161358"/>
    <lineage>
        <taxon>Bacteria</taxon>
        <taxon>Bacillati</taxon>
        <taxon>Actinomycetota</taxon>
        <taxon>Actinomycetes</taxon>
        <taxon>Streptosporangiales</taxon>
        <taxon>Streptosporangiaceae</taxon>
        <taxon>Microtetraspora</taxon>
    </lineage>
</organism>
<evidence type="ECO:0000259" key="2">
    <source>
        <dbReference type="Pfam" id="PF07853"/>
    </source>
</evidence>
<keyword evidence="1" id="KW-1133">Transmembrane helix</keyword>
<dbReference type="PANTHER" id="PTHR37810">
    <property type="entry name" value="IMMUNITY PROTEIN SDPI"/>
    <property type="match status" value="1"/>
</dbReference>